<dbReference type="OrthoDB" id="10254221at2759"/>
<comment type="caution">
    <text evidence="3">The sequence shown here is derived from an EMBL/GenBank/DDBJ whole genome shotgun (WGS) entry which is preliminary data.</text>
</comment>
<keyword evidence="4" id="KW-1185">Reference proteome</keyword>
<dbReference type="Gene3D" id="3.40.50.720">
    <property type="entry name" value="NAD(P)-binding Rossmann-like Domain"/>
    <property type="match status" value="1"/>
</dbReference>
<dbReference type="AlphaFoldDB" id="A0A8H7U8F4"/>
<dbReference type="Proteomes" id="UP000612746">
    <property type="component" value="Unassembled WGS sequence"/>
</dbReference>
<dbReference type="PANTHER" id="PTHR43355">
    <property type="entry name" value="FLAVIN REDUCTASE (NADPH)"/>
    <property type="match status" value="1"/>
</dbReference>
<dbReference type="PANTHER" id="PTHR43355:SF2">
    <property type="entry name" value="FLAVIN REDUCTASE (NADPH)"/>
    <property type="match status" value="1"/>
</dbReference>
<dbReference type="SUPFAM" id="SSF51735">
    <property type="entry name" value="NAD(P)-binding Rossmann-fold domains"/>
    <property type="match status" value="1"/>
</dbReference>
<dbReference type="InterPro" id="IPR016040">
    <property type="entry name" value="NAD(P)-bd_dom"/>
</dbReference>
<name>A0A8H7U8F4_9FUNG</name>
<feature type="domain" description="NAD(P)-binding" evidence="2">
    <location>
        <begin position="7"/>
        <end position="197"/>
    </location>
</feature>
<protein>
    <recommendedName>
        <fullName evidence="2">NAD(P)-binding domain-containing protein</fullName>
    </recommendedName>
</protein>
<dbReference type="GO" id="GO:0042602">
    <property type="term" value="F:riboflavin reductase (NADPH) activity"/>
    <property type="evidence" value="ECO:0007669"/>
    <property type="project" value="TreeGrafter"/>
</dbReference>
<evidence type="ECO:0000259" key="2">
    <source>
        <dbReference type="Pfam" id="PF13460"/>
    </source>
</evidence>
<accession>A0A8H7U8F4</accession>
<evidence type="ECO:0000256" key="1">
    <source>
        <dbReference type="ARBA" id="ARBA00038376"/>
    </source>
</evidence>
<reference evidence="3" key="1">
    <citation type="submission" date="2020-12" db="EMBL/GenBank/DDBJ databases">
        <title>Metabolic potential, ecology and presence of endohyphal bacteria is reflected in genomic diversity of Mucoromycotina.</title>
        <authorList>
            <person name="Muszewska A."/>
            <person name="Okrasinska A."/>
            <person name="Steczkiewicz K."/>
            <person name="Drgas O."/>
            <person name="Orlowska M."/>
            <person name="Perlinska-Lenart U."/>
            <person name="Aleksandrzak-Piekarczyk T."/>
            <person name="Szatraj K."/>
            <person name="Zielenkiewicz U."/>
            <person name="Pilsyk S."/>
            <person name="Malc E."/>
            <person name="Mieczkowski P."/>
            <person name="Kruszewska J.S."/>
            <person name="Biernat P."/>
            <person name="Pawlowska J."/>
        </authorList>
    </citation>
    <scope>NUCLEOTIDE SEQUENCE</scope>
    <source>
        <strain evidence="3">WA0000051536</strain>
    </source>
</reference>
<evidence type="ECO:0000313" key="4">
    <source>
        <dbReference type="Proteomes" id="UP000612746"/>
    </source>
</evidence>
<dbReference type="Pfam" id="PF13460">
    <property type="entry name" value="NAD_binding_10"/>
    <property type="match status" value="1"/>
</dbReference>
<dbReference type="InterPro" id="IPR051606">
    <property type="entry name" value="Polyketide_Oxido-like"/>
</dbReference>
<dbReference type="InterPro" id="IPR036291">
    <property type="entry name" value="NAD(P)-bd_dom_sf"/>
</dbReference>
<dbReference type="EMBL" id="JAEPRA010000014">
    <property type="protein sequence ID" value="KAG2175851.1"/>
    <property type="molecule type" value="Genomic_DNA"/>
</dbReference>
<proteinExistence type="inferred from homology"/>
<comment type="similarity">
    <text evidence="1">Belongs to the avfA family.</text>
</comment>
<gene>
    <name evidence="3" type="ORF">INT44_000329</name>
</gene>
<sequence length="214" mass="23796">MKLLIFGATGPTGVEIIRKALSDDHQVNVMVRSPDKIHDDIKGKVSVFHGELTDESTMLSSMDGVHAVISALGPLVGSHPTDLPITNGYRLMMDCMRQKGIRRLLALSTPSVVDEANDRWSYWTALGPYGAKIFYNSYNDIIATGKLIREQDDIDWTLYRVAHLQSSDCKTTKLNVNYAGDASPLTYRKDIAKFCINEVVANNWIHKLPIISSS</sequence>
<organism evidence="3 4">
    <name type="scientific">Umbelopsis vinacea</name>
    <dbReference type="NCBI Taxonomy" id="44442"/>
    <lineage>
        <taxon>Eukaryota</taxon>
        <taxon>Fungi</taxon>
        <taxon>Fungi incertae sedis</taxon>
        <taxon>Mucoromycota</taxon>
        <taxon>Mucoromycotina</taxon>
        <taxon>Umbelopsidomycetes</taxon>
        <taxon>Umbelopsidales</taxon>
        <taxon>Umbelopsidaceae</taxon>
        <taxon>Umbelopsis</taxon>
    </lineage>
</organism>
<evidence type="ECO:0000313" key="3">
    <source>
        <dbReference type="EMBL" id="KAG2175851.1"/>
    </source>
</evidence>
<dbReference type="GO" id="GO:0004074">
    <property type="term" value="F:biliverdin reductase [NAD(P)H] activity"/>
    <property type="evidence" value="ECO:0007669"/>
    <property type="project" value="TreeGrafter"/>
</dbReference>